<keyword evidence="9 15" id="KW-0862">Zinc</keyword>
<feature type="compositionally biased region" description="Polar residues" evidence="16">
    <location>
        <begin position="1214"/>
        <end position="1225"/>
    </location>
</feature>
<dbReference type="InterPro" id="IPR006172">
    <property type="entry name" value="DNA-dir_DNA_pol_B"/>
</dbReference>
<dbReference type="InterPro" id="IPR029703">
    <property type="entry name" value="POL2"/>
</dbReference>
<evidence type="ECO:0000259" key="17">
    <source>
        <dbReference type="SMART" id="SM01159"/>
    </source>
</evidence>
<gene>
    <name evidence="18" type="ORF">FRACYDRAFT_189483</name>
</gene>
<feature type="region of interest" description="Disordered" evidence="16">
    <location>
        <begin position="1204"/>
        <end position="1226"/>
    </location>
</feature>
<protein>
    <recommendedName>
        <fullName evidence="15">DNA polymerase epsilon catalytic subunit</fullName>
        <ecNumber evidence="15">2.7.7.7</ecNumber>
    </recommendedName>
</protein>
<dbReference type="Pfam" id="PF03104">
    <property type="entry name" value="DNA_pol_B_exo1"/>
    <property type="match status" value="1"/>
</dbReference>
<keyword evidence="11 15" id="KW-0408">Iron</keyword>
<dbReference type="KEGG" id="fcy:FRACYDRAFT_189483"/>
<feature type="compositionally biased region" description="Polar residues" evidence="16">
    <location>
        <begin position="1118"/>
        <end position="1128"/>
    </location>
</feature>
<dbReference type="InterPro" id="IPR043502">
    <property type="entry name" value="DNA/RNA_pol_sf"/>
</dbReference>
<dbReference type="EMBL" id="KV784361">
    <property type="protein sequence ID" value="OEU13384.1"/>
    <property type="molecule type" value="Genomic_DNA"/>
</dbReference>
<feature type="non-terminal residue" evidence="18">
    <location>
        <position position="1"/>
    </location>
</feature>
<dbReference type="Gene3D" id="1.10.132.60">
    <property type="entry name" value="DNA polymerase family B, C-terminal domain"/>
    <property type="match status" value="1"/>
</dbReference>
<evidence type="ECO:0000256" key="3">
    <source>
        <dbReference type="ARBA" id="ARBA00022485"/>
    </source>
</evidence>
<dbReference type="CDD" id="cd05535">
    <property type="entry name" value="POLBc_epsilon"/>
    <property type="match status" value="1"/>
</dbReference>
<keyword evidence="10 15" id="KW-0239">DNA-directed DNA polymerase</keyword>
<dbReference type="SUPFAM" id="SSF56672">
    <property type="entry name" value="DNA/RNA polymerases"/>
    <property type="match status" value="1"/>
</dbReference>
<evidence type="ECO:0000313" key="18">
    <source>
        <dbReference type="EMBL" id="OEU13384.1"/>
    </source>
</evidence>
<evidence type="ECO:0000256" key="13">
    <source>
        <dbReference type="ARBA" id="ARBA00023125"/>
    </source>
</evidence>
<dbReference type="GO" id="GO:0000166">
    <property type="term" value="F:nucleotide binding"/>
    <property type="evidence" value="ECO:0007669"/>
    <property type="project" value="InterPro"/>
</dbReference>
<dbReference type="InterPro" id="IPR054475">
    <property type="entry name" value="Znf-DPOE"/>
</dbReference>
<keyword evidence="5 15" id="KW-0548">Nucleotidyltransferase</keyword>
<dbReference type="Proteomes" id="UP000095751">
    <property type="component" value="Unassembled WGS sequence"/>
</dbReference>
<feature type="compositionally biased region" description="Basic and acidic residues" evidence="16">
    <location>
        <begin position="1173"/>
        <end position="1182"/>
    </location>
</feature>
<dbReference type="Pfam" id="PF08490">
    <property type="entry name" value="DUF1744"/>
    <property type="match status" value="1"/>
</dbReference>
<dbReference type="GO" id="GO:0003677">
    <property type="term" value="F:DNA binding"/>
    <property type="evidence" value="ECO:0007669"/>
    <property type="project" value="UniProtKB-KW"/>
</dbReference>
<keyword evidence="13 15" id="KW-0238">DNA-binding</keyword>
<dbReference type="InterPro" id="IPR036397">
    <property type="entry name" value="RNaseH_sf"/>
</dbReference>
<keyword evidence="12 15" id="KW-0411">Iron-sulfur</keyword>
<dbReference type="Gene3D" id="3.90.1600.10">
    <property type="entry name" value="Palm domain of DNA polymerase"/>
    <property type="match status" value="1"/>
</dbReference>
<keyword evidence="4 15" id="KW-0808">Transferase</keyword>
<dbReference type="GO" id="GO:0045004">
    <property type="term" value="P:DNA replication proofreading"/>
    <property type="evidence" value="ECO:0007669"/>
    <property type="project" value="TreeGrafter"/>
</dbReference>
<dbReference type="Gene3D" id="3.30.420.10">
    <property type="entry name" value="Ribonuclease H-like superfamily/Ribonuclease H"/>
    <property type="match status" value="1"/>
</dbReference>
<keyword evidence="3 15" id="KW-0004">4Fe-4S</keyword>
<comment type="subcellular location">
    <subcellularLocation>
        <location evidence="1 15">Nucleus</location>
    </subcellularLocation>
</comment>
<evidence type="ECO:0000256" key="7">
    <source>
        <dbReference type="ARBA" id="ARBA00022723"/>
    </source>
</evidence>
<sequence length="2205" mass="250994">SGLDLYFVDGDGENFKTTVLHRPYFYVLTRKEDETLGQLLLKKYTGVLAHVEQVPMRDLQAPNHLSPNHTHRMVWKLLFHNVSQLIDVRNQLRDLLRSQERNTEGGTGQQLNNVSMDIDSILSAQDTGRVADSWTNIQELREYDVAYVNRVCMDLNIRAGTWYTVTLEQTDDASPPHPVLSDPDIETKANPRVLAFDIECSKAPLKFPNAEVDEMYMISYMCSDGKGTPQGFLINSRTIVSEDVADFEYTPNPKYPGPFHIFNEKDEEALIRRFVAEFQKYRPQVVVTYNGDFFDWPYLTNRAKHYEIDIWAEIGIGMVGGGGGSDQQGDFRGKCCVHLDAFSWVQRDSYLPQGSQGLKAVTKYKLGYDPVEVDPEDMLPMAQERPVHMATYSVSDAVATYYLYEKYVHLFIFSLCTLIPYGPEDVLRKGSGTLCESLLMVQANDLDIICPNKQVDPLAKFHKGHLLESETYIGGKVECLETGVYRSDVEYEFDLVPTAFQQLIDNIDRDLCFAIEVEAGMDRSEIANYEEVRSEIIEELELLRDRPKRMEKPYIYHLDVGAMYPNIILSNRLQPGAIVDDATCAACDFNQAKNGCKREMEWVWRGDYSPSGKQEYVRTKDQLSREVMADGRPFKDLLVNEQEKMVASRLKEYSRKVYRKTKITEEVTRKDIVCMRENDFYVETVRRFRDRRYDYKKMTKSWKKKIGSATDAASRKHAEDKAGVYDSLQVAHKCILNSFYGYVMRKGARWRSMEMAGIVTKNGADLITQARVLVEQIGRPLELDTDGIWCILPKSFPDVYTFKAHDGSKLKLEYPCVMLNADIHDNFTNNQYQSLKDPKRGVYETRSENSIFFEVDGPYRCMVIPASTEEGKLLKKRYAVFNFDGSLAELKGFELKRRGELELIKTFQSQIFERFLDGNSLIECYDSVAEVANHWIDVLDTRGESLDTEELIDLISENRNMSRQLDDYGDRPGTSQTTARRLGEFLGAEIIKDKGLNCKFIIAEQPYGAPVTERAIPTAIWKAEPAVMRHFLRKWLKAPAIDGDAFDIRNILDWDYYMERLGKNIQKIITIPAALQKVENPVPRVTHPDWLLSKVQQLNDKFQQQSIVSMFGPKKVIKSSSRDANASKTPVPMDIEDIGGGANPGRIGRPVVHSTKRRGQRERITTNESDEKDETKSEERIELSKEKDTFDSWLSQKKKLWKNSRRQKKMLQAQDDNVGQKSNLAGTRPKKAIASIKDYVKEATQNLSQLEWQVVELREMTSHDTGKKKKPSSGEFIAWVMVGGDSLRKIQISVPRTVYVSTNREVYCDSAEILDFRKVDKHLPHSKNARFLYELTMPEFIYRSTNWTSSFVPVDKNTDEHQCKLLEGVYETGTPLMMKILTELGSISKLAVVDGSRKNQKSYNLKDLKIVNKPTEGIYLNERVSYKRSFLYVRMNSKSKTGLVALFTINGGSGEQRSADNDLTTPSKSGADSFDISTSCQLWVVKPGSKAKGGQKSLSLKHKMLKNSGPTFMLVNSSRPTVYLRKHVPTLNSLPAISLPFPPGPDHNPVTSTLPSLNWEQPIVQLCLEAYLYMNVVSFPKRIGYARYGNLPIGNLGDEENFTLYDISLTRMLQKNRAVSWASPVSGRPDLGASFFPSSDGKFRPSIQLAGSSDVNSEDIWNDDNELLSPVIRRPGSYRSLCVDIDLHDLAIAALTDTSNLSTNTMMSNDIGSPTSVMQGSGGALKLSEPLGDEMSTATSLPMVRALVGAWLRDAFASNSSVADSMLHNVYRLISAPETRMHDPALHRALHALMRGTFMRLLGELQRLGCSIVYANFHKITIATNKTCLADAEEYVNFVISTIRNQVGENGEDFSGLARVALRPRQYHTHLLFLDEYNFGTMHLERCDRDEVDRDYFIEEDTTENTVVVPSVVTAWSLMNYMGSDIAEEYFRIIIGRFSRDVLKKEKDLISRDGSGNLPSLFDKEMNEKVLEYKRKMISKQFATTLTRAVGEIAKEEEENRNNKESSSSRRNLLINNDSQIMPVLAFVKSVIVILELDQEVDREIHVLKRSLLAQIGVAEYSSLARWVNPCPTLMLPDCFCNECQESRDVNVCYIPPAEEDDAYQIHWFCGDCGTEYDVAMIERRLVEQAHKKMLRYQLQDLRCTKTNRVATRSLARVSQCSAEWKLDISPEQGRSEIETLCRLAEYHQLDELEWTTQGMLQSFR</sequence>
<keyword evidence="8 15" id="KW-0863">Zinc-finger</keyword>
<keyword evidence="19" id="KW-1185">Reference proteome</keyword>
<dbReference type="FunFam" id="3.90.1600.10:FF:000006">
    <property type="entry name" value="DNA polymerase epsilon catalytic subunit"/>
    <property type="match status" value="1"/>
</dbReference>
<dbReference type="Gene3D" id="1.10.287.690">
    <property type="entry name" value="Helix hairpin bin"/>
    <property type="match status" value="1"/>
</dbReference>
<organism evidence="18 19">
    <name type="scientific">Fragilariopsis cylindrus CCMP1102</name>
    <dbReference type="NCBI Taxonomy" id="635003"/>
    <lineage>
        <taxon>Eukaryota</taxon>
        <taxon>Sar</taxon>
        <taxon>Stramenopiles</taxon>
        <taxon>Ochrophyta</taxon>
        <taxon>Bacillariophyta</taxon>
        <taxon>Bacillariophyceae</taxon>
        <taxon>Bacillariophycidae</taxon>
        <taxon>Bacillariales</taxon>
        <taxon>Bacillariaceae</taxon>
        <taxon>Fragilariopsis</taxon>
    </lineage>
</organism>
<dbReference type="FunFam" id="1.10.132.60:FF:000002">
    <property type="entry name" value="DNA polymerase epsilon catalytic subunit"/>
    <property type="match status" value="1"/>
</dbReference>
<dbReference type="InterPro" id="IPR012337">
    <property type="entry name" value="RNaseH-like_sf"/>
</dbReference>
<comment type="function">
    <text evidence="15">DNA polymerase II participates in chromosomal DNA replication.</text>
</comment>
<keyword evidence="7 15" id="KW-0479">Metal-binding</keyword>
<evidence type="ECO:0000256" key="2">
    <source>
        <dbReference type="ARBA" id="ARBA00005755"/>
    </source>
</evidence>
<reference evidence="18 19" key="1">
    <citation type="submission" date="2016-09" db="EMBL/GenBank/DDBJ databases">
        <title>Extensive genetic diversity and differential bi-allelic expression allows diatom success in the polar Southern Ocean.</title>
        <authorList>
            <consortium name="DOE Joint Genome Institute"/>
            <person name="Mock T."/>
            <person name="Otillar R.P."/>
            <person name="Strauss J."/>
            <person name="Dupont C."/>
            <person name="Frickenhaus S."/>
            <person name="Maumus F."/>
            <person name="Mcmullan M."/>
            <person name="Sanges R."/>
            <person name="Schmutz J."/>
            <person name="Toseland A."/>
            <person name="Valas R."/>
            <person name="Veluchamy A."/>
            <person name="Ward B.J."/>
            <person name="Allen A."/>
            <person name="Barry K."/>
            <person name="Falciatore A."/>
            <person name="Ferrante M."/>
            <person name="Fortunato A.E."/>
            <person name="Gloeckner G."/>
            <person name="Gruber A."/>
            <person name="Hipkin R."/>
            <person name="Janech M."/>
            <person name="Kroth P."/>
            <person name="Leese F."/>
            <person name="Lindquist E."/>
            <person name="Lyon B.R."/>
            <person name="Martin J."/>
            <person name="Mayer C."/>
            <person name="Parker M."/>
            <person name="Quesneville H."/>
            <person name="Raymond J."/>
            <person name="Uhlig C."/>
            <person name="Valentin K.U."/>
            <person name="Worden A.Z."/>
            <person name="Armbrust E.V."/>
            <person name="Bowler C."/>
            <person name="Green B."/>
            <person name="Moulton V."/>
            <person name="Van Oosterhout C."/>
            <person name="Grigoriev I."/>
        </authorList>
    </citation>
    <scope>NUCLEOTIDE SEQUENCE [LARGE SCALE GENOMIC DNA]</scope>
    <source>
        <strain evidence="18 19">CCMP1102</strain>
    </source>
</reference>
<dbReference type="GO" id="GO:0006272">
    <property type="term" value="P:leading strand elongation"/>
    <property type="evidence" value="ECO:0007669"/>
    <property type="project" value="TreeGrafter"/>
</dbReference>
<evidence type="ECO:0000256" key="8">
    <source>
        <dbReference type="ARBA" id="ARBA00022771"/>
    </source>
</evidence>
<evidence type="ECO:0000256" key="1">
    <source>
        <dbReference type="ARBA" id="ARBA00004123"/>
    </source>
</evidence>
<dbReference type="GO" id="GO:0051539">
    <property type="term" value="F:4 iron, 4 sulfur cluster binding"/>
    <property type="evidence" value="ECO:0007669"/>
    <property type="project" value="UniProtKB-KW"/>
</dbReference>
<dbReference type="Pfam" id="PF22634">
    <property type="entry name" value="POL2_thumb"/>
    <property type="match status" value="1"/>
</dbReference>
<proteinExistence type="inferred from homology"/>
<dbReference type="InterPro" id="IPR055191">
    <property type="entry name" value="POL2_thumb"/>
</dbReference>
<dbReference type="GO" id="GO:0003887">
    <property type="term" value="F:DNA-directed DNA polymerase activity"/>
    <property type="evidence" value="ECO:0007669"/>
    <property type="project" value="UniProtKB-KW"/>
</dbReference>
<evidence type="ECO:0000256" key="5">
    <source>
        <dbReference type="ARBA" id="ARBA00022695"/>
    </source>
</evidence>
<evidence type="ECO:0000256" key="12">
    <source>
        <dbReference type="ARBA" id="ARBA00023014"/>
    </source>
</evidence>
<dbReference type="GO" id="GO:0008310">
    <property type="term" value="F:single-stranded DNA 3'-5' DNA exonuclease activity"/>
    <property type="evidence" value="ECO:0007669"/>
    <property type="project" value="TreeGrafter"/>
</dbReference>
<evidence type="ECO:0000256" key="15">
    <source>
        <dbReference type="RuleBase" id="RU365029"/>
    </source>
</evidence>
<evidence type="ECO:0000256" key="16">
    <source>
        <dbReference type="SAM" id="MobiDB-lite"/>
    </source>
</evidence>
<name>A0A1E7F5I3_9STRA</name>
<dbReference type="PANTHER" id="PTHR10670:SF0">
    <property type="entry name" value="DNA POLYMERASE EPSILON CATALYTIC SUBUNIT A"/>
    <property type="match status" value="1"/>
</dbReference>
<dbReference type="Pfam" id="PF23250">
    <property type="entry name" value="zf_DPOE_2"/>
    <property type="match status" value="1"/>
</dbReference>
<evidence type="ECO:0000256" key="6">
    <source>
        <dbReference type="ARBA" id="ARBA00022705"/>
    </source>
</evidence>
<dbReference type="GO" id="GO:0006297">
    <property type="term" value="P:nucleotide-excision repair, DNA gap filling"/>
    <property type="evidence" value="ECO:0007669"/>
    <property type="project" value="TreeGrafter"/>
</dbReference>
<dbReference type="EC" id="2.7.7.7" evidence="15"/>
<dbReference type="SMART" id="SM01159">
    <property type="entry name" value="DUF1744"/>
    <property type="match status" value="1"/>
</dbReference>
<dbReference type="FunFam" id="3.30.420.10:FF:000010">
    <property type="entry name" value="DNA polymerase epsilon catalytic subunit"/>
    <property type="match status" value="1"/>
</dbReference>
<dbReference type="SUPFAM" id="SSF53098">
    <property type="entry name" value="Ribonuclease H-like"/>
    <property type="match status" value="1"/>
</dbReference>
<evidence type="ECO:0000256" key="10">
    <source>
        <dbReference type="ARBA" id="ARBA00022932"/>
    </source>
</evidence>
<feature type="domain" description="DNA polymerase epsilon catalytic subunit A C-terminal" evidence="17">
    <location>
        <begin position="1465"/>
        <end position="1882"/>
    </location>
</feature>
<dbReference type="GO" id="GO:0008622">
    <property type="term" value="C:epsilon DNA polymerase complex"/>
    <property type="evidence" value="ECO:0007669"/>
    <property type="project" value="InterPro"/>
</dbReference>
<dbReference type="GO" id="GO:0006287">
    <property type="term" value="P:base-excision repair, gap-filling"/>
    <property type="evidence" value="ECO:0007669"/>
    <property type="project" value="TreeGrafter"/>
</dbReference>
<dbReference type="InterPro" id="IPR023211">
    <property type="entry name" value="DNA_pol_palm_dom_sf"/>
</dbReference>
<dbReference type="InterPro" id="IPR042087">
    <property type="entry name" value="DNA_pol_B_thumb"/>
</dbReference>
<evidence type="ECO:0000256" key="9">
    <source>
        <dbReference type="ARBA" id="ARBA00022833"/>
    </source>
</evidence>
<dbReference type="GO" id="GO:0008270">
    <property type="term" value="F:zinc ion binding"/>
    <property type="evidence" value="ECO:0007669"/>
    <property type="project" value="UniProtKB-KW"/>
</dbReference>
<dbReference type="Gene3D" id="3.30.342.10">
    <property type="entry name" value="DNA Polymerase, chain B, domain 1"/>
    <property type="match status" value="1"/>
</dbReference>
<dbReference type="InterPro" id="IPR006133">
    <property type="entry name" value="DNA-dir_DNA_pol_B_exonuc"/>
</dbReference>
<dbReference type="Pfam" id="PF22912">
    <property type="entry name" value="zf-DPOE"/>
    <property type="match status" value="1"/>
</dbReference>
<dbReference type="SMART" id="SM00486">
    <property type="entry name" value="POLBc"/>
    <property type="match status" value="1"/>
</dbReference>
<evidence type="ECO:0000256" key="4">
    <source>
        <dbReference type="ARBA" id="ARBA00022679"/>
    </source>
</evidence>
<dbReference type="InterPro" id="IPR013697">
    <property type="entry name" value="DNA_pol_e_suA_C"/>
</dbReference>
<dbReference type="InParanoid" id="A0A1E7F5I3"/>
<evidence type="ECO:0000313" key="19">
    <source>
        <dbReference type="Proteomes" id="UP000095751"/>
    </source>
</evidence>
<keyword evidence="14 15" id="KW-0539">Nucleus</keyword>
<accession>A0A1E7F5I3</accession>
<dbReference type="GO" id="GO:0000278">
    <property type="term" value="P:mitotic cell cycle"/>
    <property type="evidence" value="ECO:0007669"/>
    <property type="project" value="TreeGrafter"/>
</dbReference>
<comment type="cofactor">
    <cofactor evidence="15">
        <name>[4Fe-4S] cluster</name>
        <dbReference type="ChEBI" id="CHEBI:49883"/>
    </cofactor>
</comment>
<comment type="similarity">
    <text evidence="2 15">Belongs to the DNA polymerase type-B family.</text>
</comment>
<keyword evidence="6 15" id="KW-0235">DNA replication</keyword>
<feature type="region of interest" description="Disordered" evidence="16">
    <location>
        <begin position="1118"/>
        <end position="1182"/>
    </location>
</feature>
<evidence type="ECO:0000256" key="11">
    <source>
        <dbReference type="ARBA" id="ARBA00023004"/>
    </source>
</evidence>
<dbReference type="OrthoDB" id="10060449at2759"/>
<comment type="catalytic activity">
    <reaction evidence="15">
        <text>DNA(n) + a 2'-deoxyribonucleoside 5'-triphosphate = DNA(n+1) + diphosphate</text>
        <dbReference type="Rhea" id="RHEA:22508"/>
        <dbReference type="Rhea" id="RHEA-COMP:17339"/>
        <dbReference type="Rhea" id="RHEA-COMP:17340"/>
        <dbReference type="ChEBI" id="CHEBI:33019"/>
        <dbReference type="ChEBI" id="CHEBI:61560"/>
        <dbReference type="ChEBI" id="CHEBI:173112"/>
        <dbReference type="EC" id="2.7.7.7"/>
    </reaction>
</comment>
<evidence type="ECO:0000256" key="14">
    <source>
        <dbReference type="ARBA" id="ARBA00023242"/>
    </source>
</evidence>
<dbReference type="PANTHER" id="PTHR10670">
    <property type="entry name" value="DNA POLYMERASE EPSILON CATALYTIC SUBUNIT A"/>
    <property type="match status" value="1"/>
</dbReference>